<protein>
    <recommendedName>
        <fullName evidence="6">B12-binding domain-containing protein</fullName>
    </recommendedName>
</protein>
<dbReference type="PROSITE" id="PS51337">
    <property type="entry name" value="B12_BINDING_NTER"/>
    <property type="match status" value="1"/>
</dbReference>
<dbReference type="GO" id="GO:0046653">
    <property type="term" value="P:tetrahydrofolate metabolic process"/>
    <property type="evidence" value="ECO:0007669"/>
    <property type="project" value="TreeGrafter"/>
</dbReference>
<dbReference type="InterPro" id="IPR036724">
    <property type="entry name" value="Cobalamin-bd_sf"/>
</dbReference>
<dbReference type="GO" id="GO:0008705">
    <property type="term" value="F:methionine synthase activity"/>
    <property type="evidence" value="ECO:0007669"/>
    <property type="project" value="TreeGrafter"/>
</dbReference>
<dbReference type="EMBL" id="LAZR01004407">
    <property type="protein sequence ID" value="KKN08884.1"/>
    <property type="molecule type" value="Genomic_DNA"/>
</dbReference>
<evidence type="ECO:0008006" key="6">
    <source>
        <dbReference type="Google" id="ProtNLM"/>
    </source>
</evidence>
<dbReference type="InterPro" id="IPR036594">
    <property type="entry name" value="Meth_synthase_dom"/>
</dbReference>
<dbReference type="SMART" id="SM01018">
    <property type="entry name" value="B12-binding_2"/>
    <property type="match status" value="1"/>
</dbReference>
<dbReference type="GO" id="GO:0050667">
    <property type="term" value="P:homocysteine metabolic process"/>
    <property type="evidence" value="ECO:0007669"/>
    <property type="project" value="TreeGrafter"/>
</dbReference>
<dbReference type="GO" id="GO:0005829">
    <property type="term" value="C:cytosol"/>
    <property type="evidence" value="ECO:0007669"/>
    <property type="project" value="TreeGrafter"/>
</dbReference>
<dbReference type="PANTHER" id="PTHR45833:SF1">
    <property type="entry name" value="METHIONINE SYNTHASE"/>
    <property type="match status" value="1"/>
</dbReference>
<proteinExistence type="predicted"/>
<keyword evidence="1" id="KW-0479">Metal-binding</keyword>
<dbReference type="GO" id="GO:0046872">
    <property type="term" value="F:metal ion binding"/>
    <property type="evidence" value="ECO:0007669"/>
    <property type="project" value="UniProtKB-KW"/>
</dbReference>
<dbReference type="InterPro" id="IPR050554">
    <property type="entry name" value="Met_Synthase/Corrinoid"/>
</dbReference>
<feature type="domain" description="B12-binding" evidence="3">
    <location>
        <begin position="88"/>
        <end position="211"/>
    </location>
</feature>
<evidence type="ECO:0000259" key="3">
    <source>
        <dbReference type="PROSITE" id="PS51332"/>
    </source>
</evidence>
<dbReference type="InterPro" id="IPR003759">
    <property type="entry name" value="Cbl-bd_cap"/>
</dbReference>
<accession>A0A0F9MSZ3</accession>
<dbReference type="InterPro" id="IPR006158">
    <property type="entry name" value="Cobalamin-bd"/>
</dbReference>
<sequence>MEFEDLTELVVELEVDDIADAVKKALEEEGKDPFEILTALTKGMDEVNRRYEEEEYFLGELVLAGDTMQAALEVLKPALSLSDKNHEKKKVIIATVKGDQHDLGKNLLGILLISANFEVLDLGRDVDAKMIVEKVKETGATIVALSSLLTITLDQIEVVHNALKDAGFRDKLKLIVGGAPLNMELAKRFGADDYADDAINGIEHIKKLTEN</sequence>
<evidence type="ECO:0000256" key="1">
    <source>
        <dbReference type="ARBA" id="ARBA00022723"/>
    </source>
</evidence>
<reference evidence="5" key="1">
    <citation type="journal article" date="2015" name="Nature">
        <title>Complex archaea that bridge the gap between prokaryotes and eukaryotes.</title>
        <authorList>
            <person name="Spang A."/>
            <person name="Saw J.H."/>
            <person name="Jorgensen S.L."/>
            <person name="Zaremba-Niedzwiedzka K."/>
            <person name="Martijn J."/>
            <person name="Lind A.E."/>
            <person name="van Eijk R."/>
            <person name="Schleper C."/>
            <person name="Guy L."/>
            <person name="Ettema T.J."/>
        </authorList>
    </citation>
    <scope>NUCLEOTIDE SEQUENCE</scope>
</reference>
<organism evidence="5">
    <name type="scientific">marine sediment metagenome</name>
    <dbReference type="NCBI Taxonomy" id="412755"/>
    <lineage>
        <taxon>unclassified sequences</taxon>
        <taxon>metagenomes</taxon>
        <taxon>ecological metagenomes</taxon>
    </lineage>
</organism>
<dbReference type="GO" id="GO:0031419">
    <property type="term" value="F:cobalamin binding"/>
    <property type="evidence" value="ECO:0007669"/>
    <property type="project" value="InterPro"/>
</dbReference>
<dbReference type="PROSITE" id="PS51332">
    <property type="entry name" value="B12_BINDING"/>
    <property type="match status" value="1"/>
</dbReference>
<feature type="domain" description="B12-binding N-terminal" evidence="4">
    <location>
        <begin position="1"/>
        <end position="87"/>
    </location>
</feature>
<name>A0A0F9MSZ3_9ZZZZ</name>
<evidence type="ECO:0000256" key="2">
    <source>
        <dbReference type="ARBA" id="ARBA00023285"/>
    </source>
</evidence>
<dbReference type="PANTHER" id="PTHR45833">
    <property type="entry name" value="METHIONINE SYNTHASE"/>
    <property type="match status" value="1"/>
</dbReference>
<comment type="caution">
    <text evidence="5">The sequence shown here is derived from an EMBL/GenBank/DDBJ whole genome shotgun (WGS) entry which is preliminary data.</text>
</comment>
<dbReference type="AlphaFoldDB" id="A0A0F9MSZ3"/>
<evidence type="ECO:0000313" key="5">
    <source>
        <dbReference type="EMBL" id="KKN08884.1"/>
    </source>
</evidence>
<dbReference type="Gene3D" id="3.40.50.280">
    <property type="entry name" value="Cobalamin-binding domain"/>
    <property type="match status" value="1"/>
</dbReference>
<gene>
    <name evidence="5" type="ORF">LCGC14_1052210</name>
</gene>
<dbReference type="Pfam" id="PF02607">
    <property type="entry name" value="B12-binding_2"/>
    <property type="match status" value="1"/>
</dbReference>
<evidence type="ECO:0000259" key="4">
    <source>
        <dbReference type="PROSITE" id="PS51337"/>
    </source>
</evidence>
<dbReference type="Pfam" id="PF02310">
    <property type="entry name" value="B12-binding"/>
    <property type="match status" value="1"/>
</dbReference>
<dbReference type="SUPFAM" id="SSF52242">
    <property type="entry name" value="Cobalamin (vitamin B12)-binding domain"/>
    <property type="match status" value="1"/>
</dbReference>
<dbReference type="Gene3D" id="1.10.1240.10">
    <property type="entry name" value="Methionine synthase domain"/>
    <property type="match status" value="1"/>
</dbReference>
<keyword evidence="2" id="KW-0170">Cobalt</keyword>
<dbReference type="SUPFAM" id="SSF47644">
    <property type="entry name" value="Methionine synthase domain"/>
    <property type="match status" value="1"/>
</dbReference>